<name>A0A2U9GIS6_9STRA</name>
<accession>A0A2U9GIS6</accession>
<sequence length="163" mass="19798">MFITIKILSKNNKSLKNFRIFFFSFCKKNNIDLKLFLKSFTQRQKKINFTLLKSPHVNKIAQEQFEFRLCSKQINIKSFQLLKFLILLKKVQTVLFSDIKIKIKFFYNEKRTKKTKLKIFNLDNYMAQIFYNKNLKKFQKKKKISSYLKLFDIYGEISIKNFV</sequence>
<dbReference type="Gene3D" id="3.30.70.600">
    <property type="entry name" value="Ribosomal protein S10 domain"/>
    <property type="match status" value="1"/>
</dbReference>
<feature type="domain" description="Small ribosomal subunit protein uS10" evidence="3">
    <location>
        <begin position="4"/>
        <end position="104"/>
    </location>
</feature>
<gene>
    <name evidence="4" type="primary">rps10</name>
</gene>
<keyword evidence="1 4" id="KW-0689">Ribosomal protein</keyword>
<dbReference type="Pfam" id="PF00338">
    <property type="entry name" value="Ribosomal_S10"/>
    <property type="match status" value="1"/>
</dbReference>
<proteinExistence type="predicted"/>
<geneLocation type="mitochondrion" evidence="4"/>
<protein>
    <submittedName>
        <fullName evidence="4">Ribosomal protein S10</fullName>
    </submittedName>
</protein>
<dbReference type="SUPFAM" id="SSF54999">
    <property type="entry name" value="Ribosomal protein S10"/>
    <property type="match status" value="1"/>
</dbReference>
<dbReference type="InterPro" id="IPR027486">
    <property type="entry name" value="Ribosomal_uS10_dom"/>
</dbReference>
<evidence type="ECO:0000313" key="4">
    <source>
        <dbReference type="EMBL" id="AWQ64267.1"/>
    </source>
</evidence>
<dbReference type="GO" id="GO:0005840">
    <property type="term" value="C:ribosome"/>
    <property type="evidence" value="ECO:0007669"/>
    <property type="project" value="UniProtKB-KW"/>
</dbReference>
<dbReference type="GeneID" id="36957525"/>
<dbReference type="InterPro" id="IPR036838">
    <property type="entry name" value="Ribosomal_uS10_dom_sf"/>
</dbReference>
<organism evidence="4">
    <name type="scientific">Psammoneis japonica</name>
    <dbReference type="NCBI Taxonomy" id="517775"/>
    <lineage>
        <taxon>Eukaryota</taxon>
        <taxon>Sar</taxon>
        <taxon>Stramenopiles</taxon>
        <taxon>Ochrophyta</taxon>
        <taxon>Bacillariophyta</taxon>
        <taxon>Mediophyceae</taxon>
        <taxon>Biddulphiophycidae</taxon>
        <taxon>Triceratiales</taxon>
        <taxon>Plagiogrammaceae</taxon>
        <taxon>Psammoneis</taxon>
    </lineage>
</organism>
<keyword evidence="4" id="KW-0496">Mitochondrion</keyword>
<dbReference type="SMART" id="SM01403">
    <property type="entry name" value="Ribosomal_S10"/>
    <property type="match status" value="1"/>
</dbReference>
<evidence type="ECO:0000259" key="3">
    <source>
        <dbReference type="SMART" id="SM01403"/>
    </source>
</evidence>
<keyword evidence="2" id="KW-0687">Ribonucleoprotein</keyword>
<dbReference type="AlphaFoldDB" id="A0A2U9GIS6"/>
<evidence type="ECO:0000256" key="1">
    <source>
        <dbReference type="ARBA" id="ARBA00022980"/>
    </source>
</evidence>
<dbReference type="GO" id="GO:1990904">
    <property type="term" value="C:ribonucleoprotein complex"/>
    <property type="evidence" value="ECO:0007669"/>
    <property type="project" value="UniProtKB-KW"/>
</dbReference>
<dbReference type="RefSeq" id="YP_009495537.1">
    <property type="nucleotide sequence ID" value="NC_037989.1"/>
</dbReference>
<evidence type="ECO:0000256" key="2">
    <source>
        <dbReference type="ARBA" id="ARBA00023274"/>
    </source>
</evidence>
<dbReference type="EMBL" id="MG148339">
    <property type="protein sequence ID" value="AWQ64267.1"/>
    <property type="molecule type" value="Genomic_DNA"/>
</dbReference>
<reference evidence="4" key="1">
    <citation type="journal article" date="2018" name="Genome Biol. Evol.">
        <title>Recurrent loss, horizontal transfer, and the obscure origins of mitochondrial introns in diatoms (Bacillariophyta).</title>
        <authorList>
            <person name="Guillory W.X."/>
            <person name="Onyshchenko A."/>
            <person name="Ruck E.C."/>
            <person name="Parks M."/>
            <person name="Nakov T."/>
            <person name="Wickett N.J."/>
            <person name="Alverson A.J."/>
        </authorList>
    </citation>
    <scope>NUCLEOTIDE SEQUENCE</scope>
</reference>